<dbReference type="CDD" id="cd02440">
    <property type="entry name" value="AdoMet_MTases"/>
    <property type="match status" value="1"/>
</dbReference>
<organism evidence="6 7">
    <name type="scientific">Sellimonas caecigallum</name>
    <dbReference type="NCBI Taxonomy" id="2592333"/>
    <lineage>
        <taxon>Bacteria</taxon>
        <taxon>Bacillati</taxon>
        <taxon>Bacillota</taxon>
        <taxon>Clostridia</taxon>
        <taxon>Lachnospirales</taxon>
        <taxon>Lachnospiraceae</taxon>
        <taxon>Sellimonas</taxon>
    </lineage>
</organism>
<dbReference type="PANTHER" id="PTHR11061">
    <property type="entry name" value="RNA M5U METHYLTRANSFERASE"/>
    <property type="match status" value="1"/>
</dbReference>
<evidence type="ECO:0000256" key="2">
    <source>
        <dbReference type="ARBA" id="ARBA00022679"/>
    </source>
</evidence>
<keyword evidence="2 4" id="KW-0808">Transferase</keyword>
<comment type="similarity">
    <text evidence="4">Belongs to the class I-like SAM-binding methyltransferase superfamily. RNA M5U methyltransferase family.</text>
</comment>
<keyword evidence="3 4" id="KW-0949">S-adenosyl-L-methionine</keyword>
<dbReference type="GO" id="GO:0008168">
    <property type="term" value="F:methyltransferase activity"/>
    <property type="evidence" value="ECO:0007669"/>
    <property type="project" value="UniProtKB-KW"/>
</dbReference>
<gene>
    <name evidence="6" type="primary">rlmD</name>
    <name evidence="6" type="ORF">FLB61_05030</name>
</gene>
<dbReference type="NCBIfam" id="TIGR00479">
    <property type="entry name" value="rumA"/>
    <property type="match status" value="1"/>
</dbReference>
<accession>A0ABS7L5Z3</accession>
<feature type="binding site" evidence="4">
    <location>
        <position position="266"/>
    </location>
    <ligand>
        <name>S-adenosyl-L-methionine</name>
        <dbReference type="ChEBI" id="CHEBI:59789"/>
    </ligand>
</feature>
<dbReference type="InterPro" id="IPR030390">
    <property type="entry name" value="MeTrfase_TrmA_AS"/>
</dbReference>
<feature type="binding site" evidence="4">
    <location>
        <position position="245"/>
    </location>
    <ligand>
        <name>S-adenosyl-L-methionine</name>
        <dbReference type="ChEBI" id="CHEBI:59789"/>
    </ligand>
</feature>
<dbReference type="Proteomes" id="UP000779049">
    <property type="component" value="Unassembled WGS sequence"/>
</dbReference>
<protein>
    <submittedName>
        <fullName evidence="6">23S rRNA (Uracil(1939)-C(5))-methyltransferase RlmD</fullName>
        <ecNumber evidence="6">2.1.1.190</ecNumber>
    </submittedName>
</protein>
<dbReference type="PANTHER" id="PTHR11061:SF30">
    <property type="entry name" value="TRNA (URACIL(54)-C(5))-METHYLTRANSFERASE"/>
    <property type="match status" value="1"/>
</dbReference>
<name>A0ABS7L5Z3_9FIRM</name>
<sequence length="476" mass="52854">MDTQEYTCRLKEKGCGGCPLLGIPYEEQLKKKQKDVKKLLGKFGKIQPILGMENPWHYRNKAISTFAFGPGRQLISGIYAKGSHYVLPVETCLLHHPELDAAVKAVRKAARLCKYKPYDEDRKTGLIRHTLVRHSLLTDEILVVLVTAEPSLPGAKTFVKELRKSCPKVATVIQNINPRSTSAVLGFQEKILYGKGYITDSLCGVRFRISGSSFYQINPIQTEVLYRTAIDAAGLTGNETVLDAYCGVGTIGLAAAAHAKSVLGIEKNASAVRCAVQNAKDNQIQNAKFINGDATEVILKMAARGERADVVFLDPPRAGSTPEFLGAVSRMNPEKIVYISCNPETQKRDLETLRKTGWKAKKIVPVDLFPGTEHVETVVLLSKLNTKQHIEVELNLDELDLTAAESKATYEEIREYVLEHTGLKVSHLYIAQVKQKYGIIERENYNKPKSENSRQPKCPPEKEAAITEALKFFGMI</sequence>
<dbReference type="SUPFAM" id="SSF53335">
    <property type="entry name" value="S-adenosyl-L-methionine-dependent methyltransferases"/>
    <property type="match status" value="1"/>
</dbReference>
<keyword evidence="7" id="KW-1185">Reference proteome</keyword>
<feature type="active site" evidence="5">
    <location>
        <position position="341"/>
    </location>
</feature>
<dbReference type="InterPro" id="IPR010280">
    <property type="entry name" value="U5_MeTrfase_fam"/>
</dbReference>
<feature type="binding site" evidence="4">
    <location>
        <position position="314"/>
    </location>
    <ligand>
        <name>S-adenosyl-L-methionine</name>
        <dbReference type="ChEBI" id="CHEBI:59789"/>
    </ligand>
</feature>
<dbReference type="PROSITE" id="PS01230">
    <property type="entry name" value="TRMA_1"/>
    <property type="match status" value="1"/>
</dbReference>
<dbReference type="EC" id="2.1.1.190" evidence="6"/>
<evidence type="ECO:0000313" key="7">
    <source>
        <dbReference type="Proteomes" id="UP000779049"/>
    </source>
</evidence>
<feature type="binding site" evidence="4">
    <location>
        <position position="216"/>
    </location>
    <ligand>
        <name>S-adenosyl-L-methionine</name>
        <dbReference type="ChEBI" id="CHEBI:59789"/>
    </ligand>
</feature>
<dbReference type="Gene3D" id="2.40.50.1070">
    <property type="match status" value="1"/>
</dbReference>
<dbReference type="Pfam" id="PF05958">
    <property type="entry name" value="tRNA_U5-meth_tr"/>
    <property type="match status" value="1"/>
</dbReference>
<keyword evidence="1 4" id="KW-0489">Methyltransferase</keyword>
<dbReference type="EMBL" id="VIRV01000005">
    <property type="protein sequence ID" value="MBY0758455.1"/>
    <property type="molecule type" value="Genomic_DNA"/>
</dbReference>
<dbReference type="PROSITE" id="PS51687">
    <property type="entry name" value="SAM_MT_RNA_M5U"/>
    <property type="match status" value="1"/>
</dbReference>
<comment type="caution">
    <text evidence="6">The sequence shown here is derived from an EMBL/GenBank/DDBJ whole genome shotgun (WGS) entry which is preliminary data.</text>
</comment>
<feature type="active site" description="Nucleophile" evidence="4">
    <location>
        <position position="341"/>
    </location>
</feature>
<dbReference type="RefSeq" id="WP_221919545.1">
    <property type="nucleotide sequence ID" value="NZ_CP173660.1"/>
</dbReference>
<evidence type="ECO:0000313" key="6">
    <source>
        <dbReference type="EMBL" id="MBY0758455.1"/>
    </source>
</evidence>
<evidence type="ECO:0000256" key="4">
    <source>
        <dbReference type="PROSITE-ProRule" id="PRU01024"/>
    </source>
</evidence>
<evidence type="ECO:0000256" key="1">
    <source>
        <dbReference type="ARBA" id="ARBA00022603"/>
    </source>
</evidence>
<dbReference type="Gene3D" id="3.40.50.150">
    <property type="entry name" value="Vaccinia Virus protein VP39"/>
    <property type="match status" value="1"/>
</dbReference>
<evidence type="ECO:0000256" key="5">
    <source>
        <dbReference type="PROSITE-ProRule" id="PRU10015"/>
    </source>
</evidence>
<reference evidence="6 7" key="1">
    <citation type="journal article" date="2020" name="New Microbes New Infect">
        <title>Sellimonas caecigallum sp. nov., description and genome sequence of a new member of the Sellimonas genus isolated from the cecum of feral chicken.</title>
        <authorList>
            <person name="Wongkuna S."/>
            <person name="Ghimire S."/>
            <person name="Antony L."/>
            <person name="Chankhamhaengdecha S."/>
            <person name="Janvilisri T."/>
            <person name="Scaria J."/>
        </authorList>
    </citation>
    <scope>NUCLEOTIDE SEQUENCE [LARGE SCALE GENOMIC DNA]</scope>
    <source>
        <strain evidence="6 7">SW451</strain>
    </source>
</reference>
<evidence type="ECO:0000256" key="3">
    <source>
        <dbReference type="ARBA" id="ARBA00022691"/>
    </source>
</evidence>
<proteinExistence type="inferred from homology"/>
<dbReference type="GO" id="GO:0032259">
    <property type="term" value="P:methylation"/>
    <property type="evidence" value="ECO:0007669"/>
    <property type="project" value="UniProtKB-KW"/>
</dbReference>
<dbReference type="InterPro" id="IPR029063">
    <property type="entry name" value="SAM-dependent_MTases_sf"/>
</dbReference>